<evidence type="ECO:0000313" key="2">
    <source>
        <dbReference type="EMBL" id="SVD34546.1"/>
    </source>
</evidence>
<dbReference type="AlphaFoldDB" id="A0A382UJT8"/>
<feature type="region of interest" description="Disordered" evidence="1">
    <location>
        <begin position="1"/>
        <end position="27"/>
    </location>
</feature>
<dbReference type="EMBL" id="UINC01144804">
    <property type="protein sequence ID" value="SVD34546.1"/>
    <property type="molecule type" value="Genomic_DNA"/>
</dbReference>
<organism evidence="2">
    <name type="scientific">marine metagenome</name>
    <dbReference type="NCBI Taxonomy" id="408172"/>
    <lineage>
        <taxon>unclassified sequences</taxon>
        <taxon>metagenomes</taxon>
        <taxon>ecological metagenomes</taxon>
    </lineage>
</organism>
<accession>A0A382UJT8</accession>
<feature type="non-terminal residue" evidence="2">
    <location>
        <position position="27"/>
    </location>
</feature>
<gene>
    <name evidence="2" type="ORF">METZ01_LOCUS387400</name>
</gene>
<sequence>MARKKRDGNLQLTTREAEQLADSLSQV</sequence>
<proteinExistence type="predicted"/>
<evidence type="ECO:0000256" key="1">
    <source>
        <dbReference type="SAM" id="MobiDB-lite"/>
    </source>
</evidence>
<protein>
    <submittedName>
        <fullName evidence="2">Uncharacterized protein</fullName>
    </submittedName>
</protein>
<reference evidence="2" key="1">
    <citation type="submission" date="2018-05" db="EMBL/GenBank/DDBJ databases">
        <authorList>
            <person name="Lanie J.A."/>
            <person name="Ng W.-L."/>
            <person name="Kazmierczak K.M."/>
            <person name="Andrzejewski T.M."/>
            <person name="Davidsen T.M."/>
            <person name="Wayne K.J."/>
            <person name="Tettelin H."/>
            <person name="Glass J.I."/>
            <person name="Rusch D."/>
            <person name="Podicherti R."/>
            <person name="Tsui H.-C.T."/>
            <person name="Winkler M.E."/>
        </authorList>
    </citation>
    <scope>NUCLEOTIDE SEQUENCE</scope>
</reference>
<name>A0A382UJT8_9ZZZZ</name>